<dbReference type="GO" id="GO:0016887">
    <property type="term" value="F:ATP hydrolysis activity"/>
    <property type="evidence" value="ECO:0007669"/>
    <property type="project" value="InterPro"/>
</dbReference>
<dbReference type="InterPro" id="IPR003959">
    <property type="entry name" value="ATPase_AAA_core"/>
</dbReference>
<evidence type="ECO:0000256" key="1">
    <source>
        <dbReference type="SAM" id="MobiDB-lite"/>
    </source>
</evidence>
<reference evidence="3 4" key="1">
    <citation type="submission" date="2018-02" db="EMBL/GenBank/DDBJ databases">
        <title>The genomes of Aspergillus section Nigri reveals drivers in fungal speciation.</title>
        <authorList>
            <consortium name="DOE Joint Genome Institute"/>
            <person name="Vesth T.C."/>
            <person name="Nybo J."/>
            <person name="Theobald S."/>
            <person name="Brandl J."/>
            <person name="Frisvad J.C."/>
            <person name="Nielsen K.F."/>
            <person name="Lyhne E.K."/>
            <person name="Kogle M.E."/>
            <person name="Kuo A."/>
            <person name="Riley R."/>
            <person name="Clum A."/>
            <person name="Nolan M."/>
            <person name="Lipzen A."/>
            <person name="Salamov A."/>
            <person name="Henrissat B."/>
            <person name="Wiebenga A."/>
            <person name="De vries R.P."/>
            <person name="Grigoriev I.V."/>
            <person name="Mortensen U.H."/>
            <person name="Andersen M.R."/>
            <person name="Baker S.E."/>
        </authorList>
    </citation>
    <scope>NUCLEOTIDE SEQUENCE [LARGE SCALE GENOMIC DNA]</scope>
    <source>
        <strain evidence="3 4">CBS 121593</strain>
    </source>
</reference>
<dbReference type="Proteomes" id="UP000249402">
    <property type="component" value="Unassembled WGS sequence"/>
</dbReference>
<dbReference type="GeneID" id="37225397"/>
<sequence length="631" mass="71371">MADQTEAAAVAKNPSSEPAKTSIQRVKTDTGNHSQRLLRVDQIYSRKDRQVHFVKTAKVKPKPDRFSKTALVVRRVISRQGMVSHTEVDIRSPLLQELFRELFKGVEGLELNKSPPVAKPEVFFWAVPDLIRIREEEKQKTLPSQAFIDDIGTALRFVEEDFASQIISLQSLLEEKQITWDLLWAIFPPREVIIAPRYGLMNEEQAFNMLTSAYEQRANGQKYFAANGQLIKHDGQDFGSTSLELEIDQYEGARPISTLSFFPLKHHDEEAAVRDRLIARGRKYIALLEEPACRDYTILNGARGVERANGDIVPEKFNALGRVMVDPPGYYLHNTSSDLNRPWVYAENKLDMSNLSDDQLLICSSWINGFSFNQKTWCQLAVTGLSEVEWNHNAFKRLVMAENRRQLIHGLVKAHRQDDASFDDIVVNKGKGLIALLTGSPGVGKTLTAEAVAEVTQRPLYVVATGELGINPDDVDNRLGMILDITRRWGCVLLIDEADVFLSARGKDLARDALVSVFLRRLEYFRGVAILTTNRKSDIDPAFKSRIHFTLHYPELDANSRQEVWKNFLTNVAKTSELSEFTADDLAALSRHPLNGRQIKNIVSCTVSLARERKKNITVQDIESLIEVMID</sequence>
<evidence type="ECO:0000313" key="3">
    <source>
        <dbReference type="EMBL" id="RAK95687.1"/>
    </source>
</evidence>
<dbReference type="PANTHER" id="PTHR46411:SF2">
    <property type="entry name" value="AAA+ ATPASE DOMAIN-CONTAINING PROTEIN"/>
    <property type="match status" value="1"/>
</dbReference>
<dbReference type="VEuPathDB" id="FungiDB:BO80DRAFT_429705"/>
<protein>
    <submittedName>
        <fullName evidence="3">AAA family ATPase</fullName>
    </submittedName>
</protein>
<dbReference type="RefSeq" id="XP_025570015.1">
    <property type="nucleotide sequence ID" value="XM_025720532.1"/>
</dbReference>
<gene>
    <name evidence="3" type="ORF">BO80DRAFT_429705</name>
</gene>
<dbReference type="Pfam" id="PF22942">
    <property type="entry name" value="DUF7025"/>
    <property type="match status" value="1"/>
</dbReference>
<feature type="region of interest" description="Disordered" evidence="1">
    <location>
        <begin position="1"/>
        <end position="31"/>
    </location>
</feature>
<keyword evidence="4" id="KW-1185">Reference proteome</keyword>
<evidence type="ECO:0000313" key="4">
    <source>
        <dbReference type="Proteomes" id="UP000249402"/>
    </source>
</evidence>
<dbReference type="PANTHER" id="PTHR46411">
    <property type="entry name" value="FAMILY ATPASE, PUTATIVE-RELATED"/>
    <property type="match status" value="1"/>
</dbReference>
<dbReference type="AlphaFoldDB" id="A0A395GLI2"/>
<feature type="compositionally biased region" description="Polar residues" evidence="1">
    <location>
        <begin position="13"/>
        <end position="31"/>
    </location>
</feature>
<dbReference type="InterPro" id="IPR054289">
    <property type="entry name" value="DUF7025"/>
</dbReference>
<dbReference type="OrthoDB" id="10042665at2759"/>
<dbReference type="STRING" id="1448316.A0A395GLI2"/>
<dbReference type="InterPro" id="IPR003593">
    <property type="entry name" value="AAA+_ATPase"/>
</dbReference>
<dbReference type="Pfam" id="PF00004">
    <property type="entry name" value="AAA"/>
    <property type="match status" value="1"/>
</dbReference>
<dbReference type="GO" id="GO:0005524">
    <property type="term" value="F:ATP binding"/>
    <property type="evidence" value="ECO:0007669"/>
    <property type="project" value="InterPro"/>
</dbReference>
<dbReference type="InterPro" id="IPR027417">
    <property type="entry name" value="P-loop_NTPase"/>
</dbReference>
<evidence type="ECO:0000259" key="2">
    <source>
        <dbReference type="SMART" id="SM00382"/>
    </source>
</evidence>
<dbReference type="Gene3D" id="3.40.50.300">
    <property type="entry name" value="P-loop containing nucleotide triphosphate hydrolases"/>
    <property type="match status" value="1"/>
</dbReference>
<dbReference type="CDD" id="cd19481">
    <property type="entry name" value="RecA-like_protease"/>
    <property type="match status" value="1"/>
</dbReference>
<accession>A0A395GLI2</accession>
<organism evidence="3 4">
    <name type="scientific">Aspergillus ibericus CBS 121593</name>
    <dbReference type="NCBI Taxonomy" id="1448316"/>
    <lineage>
        <taxon>Eukaryota</taxon>
        <taxon>Fungi</taxon>
        <taxon>Dikarya</taxon>
        <taxon>Ascomycota</taxon>
        <taxon>Pezizomycotina</taxon>
        <taxon>Eurotiomycetes</taxon>
        <taxon>Eurotiomycetidae</taxon>
        <taxon>Eurotiales</taxon>
        <taxon>Aspergillaceae</taxon>
        <taxon>Aspergillus</taxon>
        <taxon>Aspergillus subgen. Circumdati</taxon>
    </lineage>
</organism>
<proteinExistence type="predicted"/>
<name>A0A395GLI2_9EURO</name>
<feature type="domain" description="AAA+ ATPase" evidence="2">
    <location>
        <begin position="431"/>
        <end position="557"/>
    </location>
</feature>
<dbReference type="SUPFAM" id="SSF52540">
    <property type="entry name" value="P-loop containing nucleoside triphosphate hydrolases"/>
    <property type="match status" value="1"/>
</dbReference>
<dbReference type="EMBL" id="KZ824487">
    <property type="protein sequence ID" value="RAK95687.1"/>
    <property type="molecule type" value="Genomic_DNA"/>
</dbReference>
<dbReference type="SMART" id="SM00382">
    <property type="entry name" value="AAA"/>
    <property type="match status" value="1"/>
</dbReference>